<proteinExistence type="predicted"/>
<sequence>MVERGAAKKLTKDIIANWKGPVWYVSHLVAPNSHSVTTPVRLVWNSSQKFKGLSMNDLLLKGPDVLNPIRAVLLRFRRGVHAALGDIKKMYNSVWLEDLEMHLHRFLWRDTEDGEIEEYAITRVNIGDRPAGCIAQLAMRETAKLPMFAHLEEERRILEEDSYVDDVLTSHNDLEKLDENTKKVEEILKAGGFFLKPWVRSGQSGRQEHESGKPGALSDRVLILPNQMREGDNKALGVGYLVENDKLYPMTSINFSKRKKKMRVGQNLLEEEVRGKTPSPLTRRELLSQVASLYDPIGLVTPAKQKGAILVRKAFQEASGSLTRDTWDKPLSEKLREEAIQVFKEYICLSQITFHRSLTPGNWIRKPWGVTFSDGSDQSYGAVVCLRWETTQGIEVRLVESKAKLTPLDQKGEPVKAETCGAVFAVRLRRYIEKHSRMEIEQWLHLLDSQTVLGAIQRDSYGYQTFFANRVGEIQKSTSADDW</sequence>
<reference evidence="1 2" key="1">
    <citation type="journal article" date="2022" name="bioRxiv">
        <title>An ancient truncated duplication of the anti-Mullerian hormone receptor type 2 gene is a potential conserved master sex determinant in the Pangasiidae catfish family.</title>
        <authorList>
            <person name="Wen M."/>
            <person name="Pan Q."/>
            <person name="Jouanno E."/>
            <person name="Montfort J."/>
            <person name="Zahm M."/>
            <person name="Cabau C."/>
            <person name="Klopp C."/>
            <person name="Iampietro C."/>
            <person name="Roques C."/>
            <person name="Bouchez O."/>
            <person name="Castinel A."/>
            <person name="Donnadieu C."/>
            <person name="Parrinello H."/>
            <person name="Poncet C."/>
            <person name="Belmonte E."/>
            <person name="Gautier V."/>
            <person name="Avarre J.-C."/>
            <person name="Dugue R."/>
            <person name="Gustiano R."/>
            <person name="Ha T.T.T."/>
            <person name="Campet M."/>
            <person name="Sriphairoj K."/>
            <person name="Ribolli J."/>
            <person name="de Almeida F.L."/>
            <person name="Desvignes T."/>
            <person name="Postlethwait J.H."/>
            <person name="Bucao C.F."/>
            <person name="Robinson-Rechavi M."/>
            <person name="Bobe J."/>
            <person name="Herpin A."/>
            <person name="Guiguen Y."/>
        </authorList>
    </citation>
    <scope>NUCLEOTIDE SEQUENCE [LARGE SCALE GENOMIC DNA]</scope>
    <source>
        <strain evidence="1">YG-Dec2019</strain>
    </source>
</reference>
<accession>A0ACC5W7G2</accession>
<name>A0ACC5W7G2_PANGG</name>
<dbReference type="EMBL" id="CM040454">
    <property type="protein sequence ID" value="MCI4374779.1"/>
    <property type="molecule type" value="Genomic_DNA"/>
</dbReference>
<keyword evidence="2" id="KW-1185">Reference proteome</keyword>
<evidence type="ECO:0000313" key="2">
    <source>
        <dbReference type="Proteomes" id="UP000829447"/>
    </source>
</evidence>
<protein>
    <submittedName>
        <fullName evidence="1">Uncharacterized protein</fullName>
    </submittedName>
</protein>
<gene>
    <name evidence="1" type="ORF">PGIGA_G00009870</name>
</gene>
<dbReference type="Proteomes" id="UP000829447">
    <property type="component" value="Linkage Group LG1"/>
</dbReference>
<organism evidence="1 2">
    <name type="scientific">Pangasianodon gigas</name>
    <name type="common">Mekong giant catfish</name>
    <name type="synonym">Pangasius gigas</name>
    <dbReference type="NCBI Taxonomy" id="30993"/>
    <lineage>
        <taxon>Eukaryota</taxon>
        <taxon>Metazoa</taxon>
        <taxon>Chordata</taxon>
        <taxon>Craniata</taxon>
        <taxon>Vertebrata</taxon>
        <taxon>Euteleostomi</taxon>
        <taxon>Actinopterygii</taxon>
        <taxon>Neopterygii</taxon>
        <taxon>Teleostei</taxon>
        <taxon>Ostariophysi</taxon>
        <taxon>Siluriformes</taxon>
        <taxon>Pangasiidae</taxon>
        <taxon>Pangasianodon</taxon>
    </lineage>
</organism>
<evidence type="ECO:0000313" key="1">
    <source>
        <dbReference type="EMBL" id="MCI4374779.1"/>
    </source>
</evidence>
<comment type="caution">
    <text evidence="1">The sequence shown here is derived from an EMBL/GenBank/DDBJ whole genome shotgun (WGS) entry which is preliminary data.</text>
</comment>